<dbReference type="Proteomes" id="UP000054324">
    <property type="component" value="Unassembled WGS sequence"/>
</dbReference>
<sequence length="222" mass="24002">MQSIERVRQNPEISNKIPTANRIVVEPFQCIADSQPEGSTTAEILPGCPKLDRSRRDTGVGFEPHTFLPTVENGLYGPHFQTPSAVMEAACAPLRTGLCSGPAGIALRDLSSATVRSDIQCLSAPGWVVPQAKFPPNTIIIIIIILGETECLCMPGSLVDPKGRGNGRCKTSANANVRSSGPQKPLLNYWGSKWLPDIQRSRTFEPVGTFNQTAIQLANCYL</sequence>
<keyword evidence="2" id="KW-1185">Reference proteome</keyword>
<evidence type="ECO:0000313" key="1">
    <source>
        <dbReference type="EMBL" id="KER24851.1"/>
    </source>
</evidence>
<dbReference type="KEGG" id="ovi:T265_14325"/>
<organism evidence="1 2">
    <name type="scientific">Opisthorchis viverrini</name>
    <name type="common">Southeast Asian liver fluke</name>
    <dbReference type="NCBI Taxonomy" id="6198"/>
    <lineage>
        <taxon>Eukaryota</taxon>
        <taxon>Metazoa</taxon>
        <taxon>Spiralia</taxon>
        <taxon>Lophotrochozoa</taxon>
        <taxon>Platyhelminthes</taxon>
        <taxon>Trematoda</taxon>
        <taxon>Digenea</taxon>
        <taxon>Opisthorchiida</taxon>
        <taxon>Opisthorchiata</taxon>
        <taxon>Opisthorchiidae</taxon>
        <taxon>Opisthorchis</taxon>
    </lineage>
</organism>
<evidence type="ECO:0000313" key="2">
    <source>
        <dbReference type="Proteomes" id="UP000054324"/>
    </source>
</evidence>
<dbReference type="AlphaFoldDB" id="A0A074ZC12"/>
<proteinExistence type="predicted"/>
<protein>
    <submittedName>
        <fullName evidence="1">Uncharacterized protein</fullName>
    </submittedName>
</protein>
<dbReference type="EMBL" id="KL596795">
    <property type="protein sequence ID" value="KER24851.1"/>
    <property type="molecule type" value="Genomic_DNA"/>
</dbReference>
<dbReference type="GeneID" id="20328491"/>
<name>A0A074ZC12_OPIVI</name>
<reference evidence="1 2" key="1">
    <citation type="submission" date="2013-11" db="EMBL/GenBank/DDBJ databases">
        <title>Opisthorchis viverrini - life in the bile duct.</title>
        <authorList>
            <person name="Young N.D."/>
            <person name="Nagarajan N."/>
            <person name="Lin S.J."/>
            <person name="Korhonen P.K."/>
            <person name="Jex A.R."/>
            <person name="Hall R.S."/>
            <person name="Safavi-Hemami H."/>
            <person name="Kaewkong W."/>
            <person name="Bertrand D."/>
            <person name="Gao S."/>
            <person name="Seet Q."/>
            <person name="Wongkham S."/>
            <person name="Teh B.T."/>
            <person name="Wongkham C."/>
            <person name="Intapan P.M."/>
            <person name="Maleewong W."/>
            <person name="Yang X."/>
            <person name="Hu M."/>
            <person name="Wang Z."/>
            <person name="Hofmann A."/>
            <person name="Sternberg P.W."/>
            <person name="Tan P."/>
            <person name="Wang J."/>
            <person name="Gasser R.B."/>
        </authorList>
    </citation>
    <scope>NUCLEOTIDE SEQUENCE [LARGE SCALE GENOMIC DNA]</scope>
</reference>
<dbReference type="CTD" id="20328491"/>
<gene>
    <name evidence="1" type="ORF">T265_14325</name>
</gene>
<accession>A0A074ZC12</accession>
<dbReference type="RefSeq" id="XP_009171414.1">
    <property type="nucleotide sequence ID" value="XM_009173150.1"/>
</dbReference>